<keyword evidence="1" id="KW-1133">Transmembrane helix</keyword>
<dbReference type="InterPro" id="IPR052967">
    <property type="entry name" value="Stress_Response_Assoc"/>
</dbReference>
<dbReference type="PANTHER" id="PTHR38463">
    <property type="entry name" value="STRESS RESPONSE PROTEIN YSNF"/>
    <property type="match status" value="1"/>
</dbReference>
<evidence type="ECO:0000259" key="2">
    <source>
        <dbReference type="Pfam" id="PF09557"/>
    </source>
</evidence>
<comment type="caution">
    <text evidence="3">The sequence shown here is derived from an EMBL/GenBank/DDBJ whole genome shotgun (WGS) entry which is preliminary data.</text>
</comment>
<dbReference type="PANTHER" id="PTHR38463:SF1">
    <property type="entry name" value="STRESS RESPONSE PROTEIN YSNF"/>
    <property type="match status" value="1"/>
</dbReference>
<keyword evidence="1" id="KW-0472">Membrane</keyword>
<dbReference type="Proteomes" id="UP000214646">
    <property type="component" value="Unassembled WGS sequence"/>
</dbReference>
<accession>A0A225D928</accession>
<evidence type="ECO:0000313" key="4">
    <source>
        <dbReference type="Proteomes" id="UP000214646"/>
    </source>
</evidence>
<sequence>MPNRKKKHNAVLGVFESRERADQAVADLKAAGFEDAEIGMVYRDAEGHTVKTGAADETKAGEGAAIGVAAGAAGGALVGAGILAGIIPVIGPVLAIGTLGTVLLNAAGGAAIAGIAGALVGWGVSEEDAAYYENEVKAGHYLVTVETSDRNEEARSILHSHSGFDRSAWSAVRADRANILTEGSFKTDDGRLIQLHEEHLKADKRTVNRGDVKVRKEVHTEHKQITVPVEREEVVVERHPVNGRRTETGEIQAEEIRIPVKEERVHVRKEAVVTEEVRVGKRKIHDTETVAGDVRKEDLVVESEGGAKVRQTTKNAQK</sequence>
<dbReference type="InterPro" id="IPR019060">
    <property type="entry name" value="DUF2382"/>
</dbReference>
<dbReference type="EMBL" id="NIDE01000014">
    <property type="protein sequence ID" value="OWK38110.1"/>
    <property type="molecule type" value="Genomic_DNA"/>
</dbReference>
<dbReference type="RefSeq" id="WP_161967819.1">
    <property type="nucleotide sequence ID" value="NZ_NIDE01000014.1"/>
</dbReference>
<dbReference type="Pfam" id="PF09557">
    <property type="entry name" value="DUF2382"/>
    <property type="match status" value="1"/>
</dbReference>
<reference evidence="4" key="1">
    <citation type="submission" date="2017-06" db="EMBL/GenBank/DDBJ databases">
        <title>Genome analysis of Fimbriiglobus ruber SP5, the first member of the order Planctomycetales with confirmed chitinolytic capability.</title>
        <authorList>
            <person name="Ravin N.V."/>
            <person name="Rakitin A.L."/>
            <person name="Ivanova A.A."/>
            <person name="Beletsky A.V."/>
            <person name="Kulichevskaya I.S."/>
            <person name="Mardanov A.V."/>
            <person name="Dedysh S.N."/>
        </authorList>
    </citation>
    <scope>NUCLEOTIDE SEQUENCE [LARGE SCALE GENOMIC DNA]</scope>
    <source>
        <strain evidence="4">SP5</strain>
    </source>
</reference>
<feature type="domain" description="DUF2382" evidence="2">
    <location>
        <begin position="193"/>
        <end position="301"/>
    </location>
</feature>
<keyword evidence="4" id="KW-1185">Reference proteome</keyword>
<dbReference type="NCBIfam" id="TIGR02271">
    <property type="entry name" value="YsnF/AvaK domain"/>
    <property type="match status" value="1"/>
</dbReference>
<organism evidence="3 4">
    <name type="scientific">Fimbriiglobus ruber</name>
    <dbReference type="NCBI Taxonomy" id="1908690"/>
    <lineage>
        <taxon>Bacteria</taxon>
        <taxon>Pseudomonadati</taxon>
        <taxon>Planctomycetota</taxon>
        <taxon>Planctomycetia</taxon>
        <taxon>Gemmatales</taxon>
        <taxon>Gemmataceae</taxon>
        <taxon>Fimbriiglobus</taxon>
    </lineage>
</organism>
<feature type="transmembrane region" description="Helical" evidence="1">
    <location>
        <begin position="102"/>
        <end position="124"/>
    </location>
</feature>
<feature type="transmembrane region" description="Helical" evidence="1">
    <location>
        <begin position="64"/>
        <end position="90"/>
    </location>
</feature>
<proteinExistence type="predicted"/>
<dbReference type="OrthoDB" id="289312at2"/>
<evidence type="ECO:0000313" key="3">
    <source>
        <dbReference type="EMBL" id="OWK38110.1"/>
    </source>
</evidence>
<keyword evidence="1" id="KW-0812">Transmembrane</keyword>
<gene>
    <name evidence="3" type="ORF">FRUB_07230</name>
</gene>
<evidence type="ECO:0000256" key="1">
    <source>
        <dbReference type="SAM" id="Phobius"/>
    </source>
</evidence>
<dbReference type="AlphaFoldDB" id="A0A225D928"/>
<name>A0A225D928_9BACT</name>
<protein>
    <recommendedName>
        <fullName evidence="2">DUF2382 domain-containing protein</fullName>
    </recommendedName>
</protein>